<reference evidence="1 2" key="1">
    <citation type="submission" date="2024-07" db="EMBL/GenBank/DDBJ databases">
        <title>Genomic Encyclopedia of Type Strains, Phase V (KMG-V): Genome sequencing to study the core and pangenomes of soil and plant-associated prokaryotes.</title>
        <authorList>
            <person name="Whitman W."/>
        </authorList>
    </citation>
    <scope>NUCLEOTIDE SEQUENCE [LARGE SCALE GENOMIC DNA]</scope>
    <source>
        <strain evidence="1 2">USDA 222</strain>
    </source>
</reference>
<dbReference type="Proteomes" id="UP001565474">
    <property type="component" value="Unassembled WGS sequence"/>
</dbReference>
<comment type="caution">
    <text evidence="1">The sequence shown here is derived from an EMBL/GenBank/DDBJ whole genome shotgun (WGS) entry which is preliminary data.</text>
</comment>
<dbReference type="PANTHER" id="PTHR34598">
    <property type="entry name" value="BLL6449 PROTEIN"/>
    <property type="match status" value="1"/>
</dbReference>
<evidence type="ECO:0000313" key="2">
    <source>
        <dbReference type="Proteomes" id="UP001565474"/>
    </source>
</evidence>
<accession>A0ABV4GMB1</accession>
<sequence length="288" mass="32398">MGAAMPVPSTAQINRDQLTSVQGQIAFARRSPGEKAPAIVVPGSEGPLVSYDVTIRDARPIVDELSLDSEGFTLIQHKISCANESDPEVMRDRYLEEMVPFIKDYFKASWVVPKRDAVIIRSVGASSVPPAEKGSGLVRPYVASFAHIDYAPIAGPVMAAREDQLQGIPIRAYSRLMIIQAWHALSEPPQDFPLAFCDGNSVVDTDLVDTVYEKYDVKHKTWLVHYSPVHRWYYFPEMTSAEFALFKGYDSEDDHNPRSAHAAFDNRRAYPHAKPRRSVEARFFVYYD</sequence>
<keyword evidence="2" id="KW-1185">Reference proteome</keyword>
<protein>
    <recommendedName>
        <fullName evidence="3">Methyltransferase</fullName>
    </recommendedName>
</protein>
<evidence type="ECO:0008006" key="3">
    <source>
        <dbReference type="Google" id="ProtNLM"/>
    </source>
</evidence>
<organism evidence="1 2">
    <name type="scientific">Bradyrhizobium yuanmingense</name>
    <dbReference type="NCBI Taxonomy" id="108015"/>
    <lineage>
        <taxon>Bacteria</taxon>
        <taxon>Pseudomonadati</taxon>
        <taxon>Pseudomonadota</taxon>
        <taxon>Alphaproteobacteria</taxon>
        <taxon>Hyphomicrobiales</taxon>
        <taxon>Nitrobacteraceae</taxon>
        <taxon>Bradyrhizobium</taxon>
    </lineage>
</organism>
<evidence type="ECO:0000313" key="1">
    <source>
        <dbReference type="EMBL" id="MEY9473088.1"/>
    </source>
</evidence>
<dbReference type="NCBIfam" id="NF041278">
    <property type="entry name" value="CmcJ_NvfI_EfuI"/>
    <property type="match status" value="1"/>
</dbReference>
<dbReference type="PANTHER" id="PTHR34598:SF3">
    <property type="entry name" value="OXIDOREDUCTASE AN1597"/>
    <property type="match status" value="1"/>
</dbReference>
<proteinExistence type="predicted"/>
<gene>
    <name evidence="1" type="ORF">ABH992_005487</name>
</gene>
<dbReference type="EMBL" id="JBGBZN010000002">
    <property type="protein sequence ID" value="MEY9473088.1"/>
    <property type="molecule type" value="Genomic_DNA"/>
</dbReference>
<dbReference type="InterPro" id="IPR044053">
    <property type="entry name" value="AsaB-like"/>
</dbReference>
<name>A0ABV4GMB1_9BRAD</name>